<sequence length="1219" mass="141225">TWEWLEVLIEFKQTYYLYSKQRMYKALNFTNDRSPMMSTALHLLCGIDSQIIIQNSKEIRQLLEELKLVPDYVNDELLRMLPFQLEEAKELPWNFLSLQSAENASLISYLLPQLLVPHLLKYLFQPMPFQQKLPRELCFKFSDLKNNIKEFSTPGFLQGLKLQVKNEVMLKSAFTFASFVFQPQSAFQLANMFQICSESEVSVVEAFLLRNLRVFREFYAFETVFSSNKALSAFCFEMGENAQTAVQNALTFLILEQFKEKVDLYRKAVQKQNLAENLQILINDGDYVLANQKAFCDLKNAFLQFFEENVLSFELQEMYKTDKKVDSKFFSALKPTFTVQNTNDENAFQLTKMKTNAAAQAFVQMVAVLLAEISLIDKEDKLLTGINILRNQDMAIMQEHNAGQNALLSHSATKEKLSRMFQLQICQFIEANNYPQICAHIMQHYKKDAELILSNLNVKVNNSEVLLPKFEKYTLTLFQKEAEHDRNNSIAIGLPLFVYTNSEFKVRSQEITDDYYQMHIKFVSFLMDFGGKFIEEEAYLKDEDTIKFKNQKKKSSNYKQNIQQSVKENIYSMSEVAYFWGTIIANPDTNVSPRYIDINTMQMNHKEITTYVCTQVSSNKQKLLKFIEDPASCPTYNVQEKCLKKTFFPLQDVFSVPHSIVKDMIYSLALHLLLLEESSLFFEMALNYQKMIQHQIPAVTSRIGDVYHYDCFLREDSLTHTVRKLSVENYRFLIIQYCGLILLSSLVFNQYKANGERCTIISPFSTLQQDRYTYLISQVSNSLNIISNVKGFSERGAIGYCNTVLYTFMCKNYAKTTQIATQQLEEKIMEVEYDFVLAEYCRVFILMSEKKIQEQPQKDEIEQQNDLSTSLSRLMSSKFNKSEKQKRQLIKTQHQIQEISSGVKYLFKQIVPIQATLGSQMVKFAQKDPQMADFVRSMAKSVSNIAKLSYQAVQLIKYIDLKYKDKLYAFQVNTVTLPKLIIQEFIDFYGIVRHQLLSIRNACNEQEFPEITYEVAIGQLVLFGSEARDGQSRLALLDEIILNFVKMVNLVFKEGDKETPVEQFLKTGMMSFPEGFTTMLENCLDIDLDAFYLRTHLAKLSYTPKSISCKPYQVMPCETYSQFVALHSDFLEVFPDFRLDEDQFDTIFLEIKRDKAREQLAGSVVGVIQMLCTNQIPELYINGTIGGVLEDLLAEEDIDEVKNLPFKKIVALWAIAQVE</sequence>
<organism evidence="1">
    <name type="scientific">Trepomonas sp. PC1</name>
    <dbReference type="NCBI Taxonomy" id="1076344"/>
    <lineage>
        <taxon>Eukaryota</taxon>
        <taxon>Metamonada</taxon>
        <taxon>Diplomonadida</taxon>
        <taxon>Hexamitidae</taxon>
        <taxon>Hexamitinae</taxon>
        <taxon>Trepomonas</taxon>
    </lineage>
</organism>
<name>A0A146KBJ6_9EUKA</name>
<gene>
    <name evidence="1" type="ORF">TPC1_15071</name>
</gene>
<dbReference type="EMBL" id="GDID01003755">
    <property type="protein sequence ID" value="JAP92851.1"/>
    <property type="molecule type" value="Transcribed_RNA"/>
</dbReference>
<reference evidence="1" key="1">
    <citation type="submission" date="2015-07" db="EMBL/GenBank/DDBJ databases">
        <title>Adaptation to a free-living lifestyle via gene acquisitions in the diplomonad Trepomonas sp. PC1.</title>
        <authorList>
            <person name="Xu F."/>
            <person name="Jerlstrom-Hultqvist J."/>
            <person name="Kolisko M."/>
            <person name="Simpson A.G.B."/>
            <person name="Roger A.J."/>
            <person name="Svard S.G."/>
            <person name="Andersson J.O."/>
        </authorList>
    </citation>
    <scope>NUCLEOTIDE SEQUENCE</scope>
    <source>
        <strain evidence="1">PC1</strain>
    </source>
</reference>
<feature type="non-terminal residue" evidence="1">
    <location>
        <position position="1"/>
    </location>
</feature>
<evidence type="ECO:0000313" key="1">
    <source>
        <dbReference type="EMBL" id="JAP92851.1"/>
    </source>
</evidence>
<accession>A0A146KBJ6</accession>
<proteinExistence type="predicted"/>
<protein>
    <submittedName>
        <fullName evidence="1">Uncharacterized protein</fullName>
    </submittedName>
</protein>
<dbReference type="AlphaFoldDB" id="A0A146KBJ6"/>